<dbReference type="STRING" id="28136.SAMN02745202_00460"/>
<feature type="transmembrane region" description="Helical" evidence="6">
    <location>
        <begin position="267"/>
        <end position="284"/>
    </location>
</feature>
<dbReference type="AlphaFoldDB" id="A0A1T4LMX5"/>
<evidence type="ECO:0000256" key="4">
    <source>
        <dbReference type="ARBA" id="ARBA00022989"/>
    </source>
</evidence>
<feature type="transmembrane region" description="Helical" evidence="6">
    <location>
        <begin position="133"/>
        <end position="156"/>
    </location>
</feature>
<feature type="transmembrane region" description="Helical" evidence="6">
    <location>
        <begin position="595"/>
        <end position="618"/>
    </location>
</feature>
<feature type="transmembrane region" description="Helical" evidence="6">
    <location>
        <begin position="421"/>
        <end position="446"/>
    </location>
</feature>
<dbReference type="NCBIfam" id="TIGR00733">
    <property type="entry name" value="OPT family oligopeptide transporter"/>
    <property type="match status" value="1"/>
</dbReference>
<feature type="transmembrane region" description="Helical" evidence="6">
    <location>
        <begin position="74"/>
        <end position="97"/>
    </location>
</feature>
<evidence type="ECO:0000256" key="2">
    <source>
        <dbReference type="ARBA" id="ARBA00022448"/>
    </source>
</evidence>
<dbReference type="Pfam" id="PF03169">
    <property type="entry name" value="OPT"/>
    <property type="match status" value="1"/>
</dbReference>
<feature type="transmembrane region" description="Helical" evidence="6">
    <location>
        <begin position="168"/>
        <end position="187"/>
    </location>
</feature>
<keyword evidence="5 6" id="KW-0472">Membrane</keyword>
<dbReference type="EMBL" id="FUXK01000004">
    <property type="protein sequence ID" value="SJZ56062.1"/>
    <property type="molecule type" value="Genomic_DNA"/>
</dbReference>
<dbReference type="Proteomes" id="UP000190065">
    <property type="component" value="Unassembled WGS sequence"/>
</dbReference>
<sequence>MSLSMRFKVVWNAKRRQLFCISSGLLYLCENFNKMEKETKDLEQIQLPENAFRELKAGEDYEPVMKANRVYPEVNVWSVTWGILMAVLFSAAAAYLGLKVGQVFEAAIPIAIIAVGASTAAKRKNALGENVIIQSIGACSGAVVAGAIFTLPALYILQAKYPEITTSFFKIFLASALGGVLGILFLIPFRKYFVKDMHGKYPFPEATATTQVLVSGAKGGGQAKPLLIAGLIGGLYDFIVATMGWWNENVTSRMLGWGVALADKAKVVFKVNTGAAVLGLGYIVGLKYALYICFGSLFVWWIVVPGMSLLYHDTVLNLWNPAIVQSVGQMSAEEIFKNYARSIGIGGIAMAGIIGIIRSWGIIRDAVGLAGRELKGGANATQQVERTQQDISFKIIAIGTIAVLLATFIFFLTGIMQGNLLFAVVGILLVAVIAFLFTTVAANAIAIVGSNPVSGMTLMTLIFASVIMVAVGLKGAGGMVASLMMGGVVCTALSMAGSFITDLKIGYWLGTTPRKQETWKFLGTLVSAATVGGVMMLLNQTYGFASGNLAAPQANAMAAVIDPLMNGVGAPWVLYGIGALLAIILTLFKVPALAFALGMFIPLELNVPLVIGGFINWFVTTRSKDAQVNEARGERGTLIASGFIAGGALMGVVSALLKFGGVEWSIAESWWQNPLSELCALAAYLCLIGFFIRLTKKSF</sequence>
<accession>A0A1T4LMX5</accession>
<evidence type="ECO:0000256" key="5">
    <source>
        <dbReference type="ARBA" id="ARBA00023136"/>
    </source>
</evidence>
<feature type="transmembrane region" description="Helical" evidence="6">
    <location>
        <begin position="572"/>
        <end position="588"/>
    </location>
</feature>
<reference evidence="7 8" key="1">
    <citation type="submission" date="2017-02" db="EMBL/GenBank/DDBJ databases">
        <authorList>
            <person name="Peterson S.W."/>
        </authorList>
    </citation>
    <scope>NUCLEOTIDE SEQUENCE [LARGE SCALE GENOMIC DNA]</scope>
    <source>
        <strain evidence="7 8">ATCC 43324</strain>
    </source>
</reference>
<dbReference type="GO" id="GO:0016020">
    <property type="term" value="C:membrane"/>
    <property type="evidence" value="ECO:0007669"/>
    <property type="project" value="UniProtKB-SubCell"/>
</dbReference>
<dbReference type="InterPro" id="IPR004814">
    <property type="entry name" value="Oligopep_transpt"/>
</dbReference>
<evidence type="ECO:0000256" key="6">
    <source>
        <dbReference type="SAM" id="Phobius"/>
    </source>
</evidence>
<protein>
    <submittedName>
        <fullName evidence="7">Putative oligopeptide transporter, OPT family</fullName>
    </submittedName>
</protein>
<feature type="transmembrane region" description="Helical" evidence="6">
    <location>
        <begin position="638"/>
        <end position="657"/>
    </location>
</feature>
<evidence type="ECO:0000256" key="3">
    <source>
        <dbReference type="ARBA" id="ARBA00022692"/>
    </source>
</evidence>
<dbReference type="InterPro" id="IPR004813">
    <property type="entry name" value="OPT"/>
</dbReference>
<feature type="transmembrane region" description="Helical" evidence="6">
    <location>
        <begin position="226"/>
        <end position="247"/>
    </location>
</feature>
<keyword evidence="4 6" id="KW-1133">Transmembrane helix</keyword>
<dbReference type="PANTHER" id="PTHR31645:SF0">
    <property type="entry name" value="OLIGOPEPTIDE TRANSPORTER YGL114W-RELATED"/>
    <property type="match status" value="1"/>
</dbReference>
<feature type="transmembrane region" description="Helical" evidence="6">
    <location>
        <begin position="395"/>
        <end position="415"/>
    </location>
</feature>
<dbReference type="eggNOG" id="COG1297">
    <property type="taxonomic scope" value="Bacteria"/>
</dbReference>
<feature type="transmembrane region" description="Helical" evidence="6">
    <location>
        <begin position="678"/>
        <end position="695"/>
    </location>
</feature>
<organism evidence="7 8">
    <name type="scientific">Segatella oulorum</name>
    <dbReference type="NCBI Taxonomy" id="28136"/>
    <lineage>
        <taxon>Bacteria</taxon>
        <taxon>Pseudomonadati</taxon>
        <taxon>Bacteroidota</taxon>
        <taxon>Bacteroidia</taxon>
        <taxon>Bacteroidales</taxon>
        <taxon>Prevotellaceae</taxon>
        <taxon>Segatella</taxon>
    </lineage>
</organism>
<dbReference type="PANTHER" id="PTHR31645">
    <property type="entry name" value="OLIGOPEPTIDE TRANSPORTER YGL114W-RELATED"/>
    <property type="match status" value="1"/>
</dbReference>
<dbReference type="GO" id="GO:0035673">
    <property type="term" value="F:oligopeptide transmembrane transporter activity"/>
    <property type="evidence" value="ECO:0007669"/>
    <property type="project" value="InterPro"/>
</dbReference>
<name>A0A1T4LMX5_9BACT</name>
<comment type="subcellular location">
    <subcellularLocation>
        <location evidence="1">Membrane</location>
        <topology evidence="1">Multi-pass membrane protein</topology>
    </subcellularLocation>
</comment>
<feature type="transmembrane region" description="Helical" evidence="6">
    <location>
        <begin position="521"/>
        <end position="538"/>
    </location>
</feature>
<evidence type="ECO:0000313" key="7">
    <source>
        <dbReference type="EMBL" id="SJZ56062.1"/>
    </source>
</evidence>
<gene>
    <name evidence="7" type="ORF">SAMN02745202_00460</name>
</gene>
<feature type="transmembrane region" description="Helical" evidence="6">
    <location>
        <begin position="291"/>
        <end position="311"/>
    </location>
</feature>
<evidence type="ECO:0000256" key="1">
    <source>
        <dbReference type="ARBA" id="ARBA00004141"/>
    </source>
</evidence>
<proteinExistence type="predicted"/>
<keyword evidence="3 6" id="KW-0812">Transmembrane</keyword>
<feature type="transmembrane region" description="Helical" evidence="6">
    <location>
        <begin position="453"/>
        <end position="473"/>
    </location>
</feature>
<feature type="transmembrane region" description="Helical" evidence="6">
    <location>
        <begin position="479"/>
        <end position="500"/>
    </location>
</feature>
<evidence type="ECO:0000313" key="8">
    <source>
        <dbReference type="Proteomes" id="UP000190065"/>
    </source>
</evidence>
<feature type="transmembrane region" description="Helical" evidence="6">
    <location>
        <begin position="339"/>
        <end position="357"/>
    </location>
</feature>
<keyword evidence="2" id="KW-0813">Transport</keyword>
<dbReference type="InterPro" id="IPR045035">
    <property type="entry name" value="YSL-like"/>
</dbReference>
<dbReference type="NCBIfam" id="TIGR00728">
    <property type="entry name" value="OPT_sfam"/>
    <property type="match status" value="1"/>
</dbReference>
<feature type="transmembrane region" description="Helical" evidence="6">
    <location>
        <begin position="103"/>
        <end position="121"/>
    </location>
</feature>